<feature type="domain" description="DUF3806" evidence="1">
    <location>
        <begin position="184"/>
        <end position="265"/>
    </location>
</feature>
<gene>
    <name evidence="2" type="ORF">AV926_12920</name>
</gene>
<name>A0A163XS84_9FLAO</name>
<protein>
    <recommendedName>
        <fullName evidence="1">DUF3806 domain-containing protein</fullName>
    </recommendedName>
</protein>
<evidence type="ECO:0000313" key="3">
    <source>
        <dbReference type="Proteomes" id="UP000076630"/>
    </source>
</evidence>
<evidence type="ECO:0000259" key="1">
    <source>
        <dbReference type="Pfam" id="PF12713"/>
    </source>
</evidence>
<dbReference type="OrthoDB" id="8781168at2"/>
<sequence length="280" mass="32794">MKTFEIGIGRMVIKAPDYYYCEQENEETVMLSRQEEDDEPEIRFTVIGVVPVEQFSAEDMLARFRDEAAEKNTEVRQVQDKVYFSYKKEYDGDIIYYYQISYLNSIISMSACVYKECTDETVHSTILKDAEQMLESIDLLENSKFVVIEPKDTDIDYVVDSVCQLLKVEEEEVGDYYESGKALDRLQVLLDDRLFRLDDLVYLEKLGLLFGSLIRYYYQEFSWAVISDEYGRELVLRFRGHEAVSFPISMIRKRLEEGEHINVAELMTDHYDSVLANIGQ</sequence>
<reference evidence="2 3" key="1">
    <citation type="submission" date="2016-01" db="EMBL/GenBank/DDBJ databases">
        <title>Whole genome sequencing of Myroides marinus L41.</title>
        <authorList>
            <person name="Hong K.W."/>
        </authorList>
    </citation>
    <scope>NUCLEOTIDE SEQUENCE [LARGE SCALE GENOMIC DNA]</scope>
    <source>
        <strain evidence="2 3">L41</strain>
    </source>
</reference>
<organism evidence="2 3">
    <name type="scientific">Myroides marinus</name>
    <dbReference type="NCBI Taxonomy" id="703342"/>
    <lineage>
        <taxon>Bacteria</taxon>
        <taxon>Pseudomonadati</taxon>
        <taxon>Bacteroidota</taxon>
        <taxon>Flavobacteriia</taxon>
        <taxon>Flavobacteriales</taxon>
        <taxon>Flavobacteriaceae</taxon>
        <taxon>Myroides</taxon>
    </lineage>
</organism>
<proteinExistence type="predicted"/>
<dbReference type="Gene3D" id="1.20.120.1090">
    <property type="match status" value="1"/>
</dbReference>
<keyword evidence="3" id="KW-1185">Reference proteome</keyword>
<dbReference type="RefSeq" id="WP_038984281.1">
    <property type="nucleotide sequence ID" value="NZ_JWJO01000001.1"/>
</dbReference>
<dbReference type="AlphaFoldDB" id="A0A163XS84"/>
<dbReference type="InterPro" id="IPR024266">
    <property type="entry name" value="DUF3806"/>
</dbReference>
<accession>A0A163XS84</accession>
<comment type="caution">
    <text evidence="2">The sequence shown here is derived from an EMBL/GenBank/DDBJ whole genome shotgun (WGS) entry which is preliminary data.</text>
</comment>
<dbReference type="Pfam" id="PF12713">
    <property type="entry name" value="DUF3806"/>
    <property type="match status" value="1"/>
</dbReference>
<dbReference type="EMBL" id="LQNU01000065">
    <property type="protein sequence ID" value="KZE78347.1"/>
    <property type="molecule type" value="Genomic_DNA"/>
</dbReference>
<evidence type="ECO:0000313" key="2">
    <source>
        <dbReference type="EMBL" id="KZE78347.1"/>
    </source>
</evidence>
<dbReference type="Proteomes" id="UP000076630">
    <property type="component" value="Unassembled WGS sequence"/>
</dbReference>